<gene>
    <name evidence="1" type="ORF">CR201_G0014661</name>
</gene>
<name>A0A2J8VZP1_PONAB</name>
<accession>A0A2J8VZP1</accession>
<dbReference type="AlphaFoldDB" id="A0A2J8VZP1"/>
<sequence>MTDDESESVLSDSHEGSELELPVIQLCGLVEELRRSLRRLKFDGVKFREQCMSLKKIF</sequence>
<protein>
    <submittedName>
        <fullName evidence="1">CCDC113 isoform 4</fullName>
    </submittedName>
</protein>
<proteinExistence type="predicted"/>
<dbReference type="EMBL" id="NDHI03003406">
    <property type="protein sequence ID" value="PNJ62946.1"/>
    <property type="molecule type" value="Genomic_DNA"/>
</dbReference>
<comment type="caution">
    <text evidence="1">The sequence shown here is derived from an EMBL/GenBank/DDBJ whole genome shotgun (WGS) entry which is preliminary data.</text>
</comment>
<reference evidence="1" key="1">
    <citation type="submission" date="2017-12" db="EMBL/GenBank/DDBJ databases">
        <title>High-resolution comparative analysis of great ape genomes.</title>
        <authorList>
            <person name="Pollen A."/>
            <person name="Hastie A."/>
            <person name="Hormozdiari F."/>
            <person name="Dougherty M."/>
            <person name="Liu R."/>
            <person name="Chaisson M."/>
            <person name="Hoppe E."/>
            <person name="Hill C."/>
            <person name="Pang A."/>
            <person name="Hillier L."/>
            <person name="Baker C."/>
            <person name="Armstrong J."/>
            <person name="Shendure J."/>
            <person name="Paten B."/>
            <person name="Wilson R."/>
            <person name="Chao H."/>
            <person name="Schneider V."/>
            <person name="Ventura M."/>
            <person name="Kronenberg Z."/>
            <person name="Murali S."/>
            <person name="Gordon D."/>
            <person name="Cantsilieris S."/>
            <person name="Munson K."/>
            <person name="Nelson B."/>
            <person name="Raja A."/>
            <person name="Underwood J."/>
            <person name="Diekhans M."/>
            <person name="Fiddes I."/>
            <person name="Haussler D."/>
            <person name="Eichler E."/>
        </authorList>
    </citation>
    <scope>NUCLEOTIDE SEQUENCE [LARGE SCALE GENOMIC DNA]</scope>
    <source>
        <strain evidence="1">Susie</strain>
    </source>
</reference>
<organism evidence="1">
    <name type="scientific">Pongo abelii</name>
    <name type="common">Sumatran orangutan</name>
    <name type="synonym">Pongo pygmaeus abelii</name>
    <dbReference type="NCBI Taxonomy" id="9601"/>
    <lineage>
        <taxon>Eukaryota</taxon>
        <taxon>Metazoa</taxon>
        <taxon>Chordata</taxon>
        <taxon>Craniata</taxon>
        <taxon>Vertebrata</taxon>
        <taxon>Euteleostomi</taxon>
        <taxon>Mammalia</taxon>
        <taxon>Eutheria</taxon>
        <taxon>Euarchontoglires</taxon>
        <taxon>Primates</taxon>
        <taxon>Haplorrhini</taxon>
        <taxon>Catarrhini</taxon>
        <taxon>Hominidae</taxon>
        <taxon>Pongo</taxon>
    </lineage>
</organism>
<evidence type="ECO:0000313" key="1">
    <source>
        <dbReference type="EMBL" id="PNJ62946.1"/>
    </source>
</evidence>